<dbReference type="GO" id="GO:0030151">
    <property type="term" value="F:molybdenum ion binding"/>
    <property type="evidence" value="ECO:0007669"/>
    <property type="project" value="InterPro"/>
</dbReference>
<feature type="domain" description="MOSC" evidence="1">
    <location>
        <begin position="34"/>
        <end position="160"/>
    </location>
</feature>
<evidence type="ECO:0000259" key="1">
    <source>
        <dbReference type="PROSITE" id="PS51340"/>
    </source>
</evidence>
<dbReference type="GO" id="GO:0003824">
    <property type="term" value="F:catalytic activity"/>
    <property type="evidence" value="ECO:0007669"/>
    <property type="project" value="InterPro"/>
</dbReference>
<accession>A0A397QE01</accession>
<dbReference type="InterPro" id="IPR011037">
    <property type="entry name" value="Pyrv_Knase-like_insert_dom_sf"/>
</dbReference>
<evidence type="ECO:0000313" key="2">
    <source>
        <dbReference type="EMBL" id="RIA56304.1"/>
    </source>
</evidence>
<proteinExistence type="predicted"/>
<protein>
    <submittedName>
        <fullName evidence="2">MOSC domain-containing protein YiiM</fullName>
    </submittedName>
</protein>
<dbReference type="OrthoDB" id="1550913at2"/>
<sequence length="169" mass="18285">MTKPGTPLRAMMDRNARSGRVAWIGLRPARKAKIEAVETVEVTQDGLVGDHWTRGGPRAVTLIQWEHLPVIGAFLGREAPPPELLRRNIAIAGINLLGLRRRTFQIGQVVLRGTGICAPCSRMEQNLGPGGYSAVRHHGGIGAEVIRPGHIQLGDPVRLAEDQSETGQS</sequence>
<dbReference type="Pfam" id="PF03473">
    <property type="entry name" value="MOSC"/>
    <property type="match status" value="1"/>
</dbReference>
<dbReference type="AlphaFoldDB" id="A0A397QE01"/>
<dbReference type="PROSITE" id="PS51340">
    <property type="entry name" value="MOSC"/>
    <property type="match status" value="1"/>
</dbReference>
<dbReference type="RefSeq" id="WP_119061111.1">
    <property type="nucleotide sequence ID" value="NZ_QXDF01000001.1"/>
</dbReference>
<dbReference type="InterPro" id="IPR052716">
    <property type="entry name" value="MOSC_domain"/>
</dbReference>
<keyword evidence="3" id="KW-1185">Reference proteome</keyword>
<dbReference type="InterPro" id="IPR005302">
    <property type="entry name" value="MoCF_Sase_C"/>
</dbReference>
<dbReference type="Proteomes" id="UP000266273">
    <property type="component" value="Unassembled WGS sequence"/>
</dbReference>
<dbReference type="PANTHER" id="PTHR36930">
    <property type="entry name" value="METAL-SULFUR CLUSTER BIOSYNTHESIS PROTEINS YUAD-RELATED"/>
    <property type="match status" value="1"/>
</dbReference>
<dbReference type="PANTHER" id="PTHR36930:SF1">
    <property type="entry name" value="MOSC DOMAIN-CONTAINING PROTEIN"/>
    <property type="match status" value="1"/>
</dbReference>
<gene>
    <name evidence="2" type="ORF">BXY53_1407</name>
</gene>
<comment type="caution">
    <text evidence="2">The sequence shown here is derived from an EMBL/GenBank/DDBJ whole genome shotgun (WGS) entry which is preliminary data.</text>
</comment>
<name>A0A397QE01_9HYPH</name>
<dbReference type="GO" id="GO:0030170">
    <property type="term" value="F:pyridoxal phosphate binding"/>
    <property type="evidence" value="ECO:0007669"/>
    <property type="project" value="InterPro"/>
</dbReference>
<evidence type="ECO:0000313" key="3">
    <source>
        <dbReference type="Proteomes" id="UP000266273"/>
    </source>
</evidence>
<dbReference type="EMBL" id="QXDF01000001">
    <property type="protein sequence ID" value="RIA56304.1"/>
    <property type="molecule type" value="Genomic_DNA"/>
</dbReference>
<organism evidence="2 3">
    <name type="scientific">Dichotomicrobium thermohalophilum</name>
    <dbReference type="NCBI Taxonomy" id="933063"/>
    <lineage>
        <taxon>Bacteria</taxon>
        <taxon>Pseudomonadati</taxon>
        <taxon>Pseudomonadota</taxon>
        <taxon>Alphaproteobacteria</taxon>
        <taxon>Hyphomicrobiales</taxon>
        <taxon>Hyphomicrobiaceae</taxon>
        <taxon>Dichotomicrobium</taxon>
    </lineage>
</organism>
<dbReference type="Gene3D" id="2.40.33.20">
    <property type="entry name" value="PK beta-barrel domain-like"/>
    <property type="match status" value="1"/>
</dbReference>
<reference evidence="2 3" key="1">
    <citation type="submission" date="2018-08" db="EMBL/GenBank/DDBJ databases">
        <title>Genomic Encyclopedia of Archaeal and Bacterial Type Strains, Phase II (KMG-II): from individual species to whole genera.</title>
        <authorList>
            <person name="Goeker M."/>
        </authorList>
    </citation>
    <scope>NUCLEOTIDE SEQUENCE [LARGE SCALE GENOMIC DNA]</scope>
    <source>
        <strain evidence="2 3">DSM 5002</strain>
    </source>
</reference>
<dbReference type="SUPFAM" id="SSF50800">
    <property type="entry name" value="PK beta-barrel domain-like"/>
    <property type="match status" value="1"/>
</dbReference>